<dbReference type="Gene3D" id="1.10.357.10">
    <property type="entry name" value="Tetracycline Repressor, domain 2"/>
    <property type="match status" value="1"/>
</dbReference>
<proteinExistence type="predicted"/>
<evidence type="ECO:0000256" key="4">
    <source>
        <dbReference type="PROSITE-ProRule" id="PRU00335"/>
    </source>
</evidence>
<dbReference type="EMBL" id="QXEC01000007">
    <property type="protein sequence ID" value="RIV39251.1"/>
    <property type="molecule type" value="Genomic_DNA"/>
</dbReference>
<keyword evidence="1" id="KW-0805">Transcription regulation</keyword>
<feature type="region of interest" description="Disordered" evidence="5">
    <location>
        <begin position="51"/>
        <end position="121"/>
    </location>
</feature>
<evidence type="ECO:0000256" key="2">
    <source>
        <dbReference type="ARBA" id="ARBA00023125"/>
    </source>
</evidence>
<gene>
    <name evidence="7" type="ORF">D2L64_10170</name>
</gene>
<feature type="domain" description="HTH tetR-type" evidence="6">
    <location>
        <begin position="122"/>
        <end position="182"/>
    </location>
</feature>
<name>A0A418MWI2_9ACTN</name>
<comment type="caution">
    <text evidence="7">The sequence shown here is derived from an EMBL/GenBank/DDBJ whole genome shotgun (WGS) entry which is preliminary data.</text>
</comment>
<dbReference type="PANTHER" id="PTHR30055:SF234">
    <property type="entry name" value="HTH-TYPE TRANSCRIPTIONAL REGULATOR BETI"/>
    <property type="match status" value="1"/>
</dbReference>
<dbReference type="GO" id="GO:0000976">
    <property type="term" value="F:transcription cis-regulatory region binding"/>
    <property type="evidence" value="ECO:0007669"/>
    <property type="project" value="TreeGrafter"/>
</dbReference>
<dbReference type="SUPFAM" id="SSF46689">
    <property type="entry name" value="Homeodomain-like"/>
    <property type="match status" value="1"/>
</dbReference>
<organism evidence="7 8">
    <name type="scientific">Micromonospora radicis</name>
    <dbReference type="NCBI Taxonomy" id="1894971"/>
    <lineage>
        <taxon>Bacteria</taxon>
        <taxon>Bacillati</taxon>
        <taxon>Actinomycetota</taxon>
        <taxon>Actinomycetes</taxon>
        <taxon>Micromonosporales</taxon>
        <taxon>Micromonosporaceae</taxon>
        <taxon>Micromonospora</taxon>
    </lineage>
</organism>
<dbReference type="InterPro" id="IPR050109">
    <property type="entry name" value="HTH-type_TetR-like_transc_reg"/>
</dbReference>
<evidence type="ECO:0000256" key="3">
    <source>
        <dbReference type="ARBA" id="ARBA00023163"/>
    </source>
</evidence>
<dbReference type="InterPro" id="IPR009057">
    <property type="entry name" value="Homeodomain-like_sf"/>
</dbReference>
<sequence length="326" mass="35941">MCRHPRRVIHRRMTAHRHLFNECPHTVGSTREMCQRSPGGNLSVKMQVGEARHEVRATRGFPPPDAPGNHHGSRPRTIWPRTQRGGGAVSMADGSTPPRRRRATASTGASPRQRPLREAQKELTRQRLITAGLEVFSQHGYAAATVEEITERANVGRTTFYTHFQSKADVAFAVASAQGLSLNASVASLGEARPGDRASVSAWLDRVARQSEQQSVLVTLVVQAIVAGPEIAEHFIDVQRRSAEAAVRQLVDAGWRPTERTTQRLMLLITLVVRWMHTHVVQRVAMPEGSRDALIDLVLAELDTLRPADPEITGAASRTERPDSGR</sequence>
<keyword evidence="8" id="KW-1185">Reference proteome</keyword>
<feature type="DNA-binding region" description="H-T-H motif" evidence="4">
    <location>
        <begin position="145"/>
        <end position="164"/>
    </location>
</feature>
<dbReference type="PRINTS" id="PR00455">
    <property type="entry name" value="HTHTETR"/>
</dbReference>
<dbReference type="PROSITE" id="PS01081">
    <property type="entry name" value="HTH_TETR_1"/>
    <property type="match status" value="1"/>
</dbReference>
<keyword evidence="3" id="KW-0804">Transcription</keyword>
<dbReference type="GO" id="GO:0003700">
    <property type="term" value="F:DNA-binding transcription factor activity"/>
    <property type="evidence" value="ECO:0007669"/>
    <property type="project" value="TreeGrafter"/>
</dbReference>
<dbReference type="Pfam" id="PF00440">
    <property type="entry name" value="TetR_N"/>
    <property type="match status" value="1"/>
</dbReference>
<evidence type="ECO:0000313" key="7">
    <source>
        <dbReference type="EMBL" id="RIV39251.1"/>
    </source>
</evidence>
<dbReference type="InterPro" id="IPR001647">
    <property type="entry name" value="HTH_TetR"/>
</dbReference>
<evidence type="ECO:0000256" key="1">
    <source>
        <dbReference type="ARBA" id="ARBA00023015"/>
    </source>
</evidence>
<accession>A0A418MWI2</accession>
<evidence type="ECO:0000256" key="5">
    <source>
        <dbReference type="SAM" id="MobiDB-lite"/>
    </source>
</evidence>
<evidence type="ECO:0000259" key="6">
    <source>
        <dbReference type="PROSITE" id="PS50977"/>
    </source>
</evidence>
<dbReference type="InterPro" id="IPR023772">
    <property type="entry name" value="DNA-bd_HTH_TetR-type_CS"/>
</dbReference>
<reference evidence="7 8" key="1">
    <citation type="submission" date="2018-08" db="EMBL/GenBank/DDBJ databases">
        <title>Jishengella sp. nov., isolated from a root of Azadirachta indica A. Juss. var. siamensis Valenton.</title>
        <authorList>
            <person name="Kuncharoen N."/>
            <person name="Tanasupawat S."/>
            <person name="Kudo T."/>
            <person name="Ohkuma M."/>
        </authorList>
    </citation>
    <scope>NUCLEOTIDE SEQUENCE [LARGE SCALE GENOMIC DNA]</scope>
    <source>
        <strain evidence="7 8">AZ1-13</strain>
    </source>
</reference>
<dbReference type="AlphaFoldDB" id="A0A418MWI2"/>
<dbReference type="Proteomes" id="UP000283832">
    <property type="component" value="Unassembled WGS sequence"/>
</dbReference>
<evidence type="ECO:0000313" key="8">
    <source>
        <dbReference type="Proteomes" id="UP000283832"/>
    </source>
</evidence>
<keyword evidence="2 4" id="KW-0238">DNA-binding</keyword>
<protein>
    <submittedName>
        <fullName evidence="7">TetR/AcrR family transcriptional regulator</fullName>
    </submittedName>
</protein>
<dbReference type="PANTHER" id="PTHR30055">
    <property type="entry name" value="HTH-TYPE TRANSCRIPTIONAL REGULATOR RUTR"/>
    <property type="match status" value="1"/>
</dbReference>
<dbReference type="PROSITE" id="PS50977">
    <property type="entry name" value="HTH_TETR_2"/>
    <property type="match status" value="1"/>
</dbReference>